<dbReference type="PANTHER" id="PTHR12151">
    <property type="entry name" value="ELECTRON TRANSPORT PROTIN SCO1/SENC FAMILY MEMBER"/>
    <property type="match status" value="1"/>
</dbReference>
<keyword evidence="3" id="KW-0812">Transmembrane</keyword>
<dbReference type="Gene3D" id="3.40.30.10">
    <property type="entry name" value="Glutaredoxin"/>
    <property type="match status" value="1"/>
</dbReference>
<dbReference type="EMBL" id="CP151406">
    <property type="protein sequence ID" value="WZJ22262.1"/>
    <property type="molecule type" value="Genomic_DNA"/>
</dbReference>
<reference evidence="5 6" key="1">
    <citation type="submission" date="2024-04" db="EMBL/GenBank/DDBJ databases">
        <title>Dissimilatory iodate-reducing microorganisms contribute to the enrichment of iodine in groundwater.</title>
        <authorList>
            <person name="Jiang Z."/>
        </authorList>
    </citation>
    <scope>NUCLEOTIDE SEQUENCE [LARGE SCALE GENOMIC DNA]</scope>
    <source>
        <strain evidence="5 6">NCP973</strain>
    </source>
</reference>
<evidence type="ECO:0000256" key="2">
    <source>
        <dbReference type="ARBA" id="ARBA00023008"/>
    </source>
</evidence>
<dbReference type="InterPro" id="IPR036249">
    <property type="entry name" value="Thioredoxin-like_sf"/>
</dbReference>
<dbReference type="SUPFAM" id="SSF52833">
    <property type="entry name" value="Thioredoxin-like"/>
    <property type="match status" value="1"/>
</dbReference>
<keyword evidence="2" id="KW-0186">Copper</keyword>
<dbReference type="Pfam" id="PF02630">
    <property type="entry name" value="SCO1-SenC"/>
    <property type="match status" value="1"/>
</dbReference>
<dbReference type="Proteomes" id="UP001479520">
    <property type="component" value="Chromosome"/>
</dbReference>
<dbReference type="InterPro" id="IPR003782">
    <property type="entry name" value="SCO1/SenC"/>
</dbReference>
<dbReference type="PROSITE" id="PS51352">
    <property type="entry name" value="THIOREDOXIN_2"/>
    <property type="match status" value="1"/>
</dbReference>
<accession>A0ABZ2XK53</accession>
<evidence type="ECO:0000256" key="3">
    <source>
        <dbReference type="SAM" id="Phobius"/>
    </source>
</evidence>
<proteinExistence type="inferred from homology"/>
<dbReference type="PANTHER" id="PTHR12151:SF25">
    <property type="entry name" value="LINALOOL DEHYDRATASE_ISOMERASE DOMAIN-CONTAINING PROTEIN"/>
    <property type="match status" value="1"/>
</dbReference>
<protein>
    <submittedName>
        <fullName evidence="5">SCO family protein</fullName>
    </submittedName>
</protein>
<dbReference type="InterPro" id="IPR013766">
    <property type="entry name" value="Thioredoxin_domain"/>
</dbReference>
<evidence type="ECO:0000313" key="5">
    <source>
        <dbReference type="EMBL" id="WZJ22262.1"/>
    </source>
</evidence>
<name>A0ABZ2XK53_9RHOO</name>
<organism evidence="5 6">
    <name type="scientific">Azonexus hydrophilus</name>
    <dbReference type="NCBI Taxonomy" id="418702"/>
    <lineage>
        <taxon>Bacteria</taxon>
        <taxon>Pseudomonadati</taxon>
        <taxon>Pseudomonadota</taxon>
        <taxon>Betaproteobacteria</taxon>
        <taxon>Rhodocyclales</taxon>
        <taxon>Azonexaceae</taxon>
        <taxon>Azonexus</taxon>
    </lineage>
</organism>
<dbReference type="RefSeq" id="WP_245580526.1">
    <property type="nucleotide sequence ID" value="NZ_CP151406.1"/>
</dbReference>
<feature type="transmembrane region" description="Helical" evidence="3">
    <location>
        <begin position="35"/>
        <end position="54"/>
    </location>
</feature>
<evidence type="ECO:0000256" key="1">
    <source>
        <dbReference type="ARBA" id="ARBA00010996"/>
    </source>
</evidence>
<comment type="similarity">
    <text evidence="1">Belongs to the SCO1/2 family.</text>
</comment>
<evidence type="ECO:0000259" key="4">
    <source>
        <dbReference type="PROSITE" id="PS51352"/>
    </source>
</evidence>
<dbReference type="CDD" id="cd02968">
    <property type="entry name" value="SCO"/>
    <property type="match status" value="1"/>
</dbReference>
<gene>
    <name evidence="5" type="ORF">AADV58_03665</name>
</gene>
<sequence>MAIKFFRPRLANNPGCLPTIACIHSTTRRNMLEKTLAVIAVLLALTIAALAVLWHPQVPERDIPRPGLPPGGDFVLDTAAGRLALSDLRGKVVILSFGYTACPDICPTTLMTLADVIAQLEPSERDAAAFLFISVDPERDTPEHLAEYTAFFSPAITGATGYPATLADIARRYGVIYNRPEGGGENYAVDHSADLHLIARDGRIADKIAHGTSSTAITSAIRKQLQSRP</sequence>
<keyword evidence="3" id="KW-0472">Membrane</keyword>
<keyword evidence="3" id="KW-1133">Transmembrane helix</keyword>
<evidence type="ECO:0000313" key="6">
    <source>
        <dbReference type="Proteomes" id="UP001479520"/>
    </source>
</evidence>
<keyword evidence="6" id="KW-1185">Reference proteome</keyword>
<feature type="domain" description="Thioredoxin" evidence="4">
    <location>
        <begin position="65"/>
        <end position="226"/>
    </location>
</feature>